<evidence type="ECO:0000256" key="2">
    <source>
        <dbReference type="ARBA" id="ARBA00022884"/>
    </source>
</evidence>
<feature type="compositionally biased region" description="Polar residues" evidence="3">
    <location>
        <begin position="89"/>
        <end position="98"/>
    </location>
</feature>
<feature type="region of interest" description="Disordered" evidence="3">
    <location>
        <begin position="1"/>
        <end position="65"/>
    </location>
</feature>
<keyword evidence="2" id="KW-0694">RNA-binding</keyword>
<dbReference type="FunFam" id="1.10.8.1120:FF:000001">
    <property type="entry name" value="Histone RNA hairpin-binding protein-like"/>
    <property type="match status" value="1"/>
</dbReference>
<dbReference type="InterPro" id="IPR029344">
    <property type="entry name" value="SLBP_RNA_bind"/>
</dbReference>
<dbReference type="AlphaFoldDB" id="A0A9N9SYF6"/>
<feature type="region of interest" description="Disordered" evidence="3">
    <location>
        <begin position="144"/>
        <end position="210"/>
    </location>
</feature>
<feature type="compositionally biased region" description="Polar residues" evidence="3">
    <location>
        <begin position="56"/>
        <end position="65"/>
    </location>
</feature>
<evidence type="ECO:0000256" key="3">
    <source>
        <dbReference type="SAM" id="MobiDB-lite"/>
    </source>
</evidence>
<dbReference type="PANTHER" id="PTHR17408">
    <property type="entry name" value="HISTONE RNA HAIRPIN-BINDING PROTEIN"/>
    <property type="match status" value="1"/>
</dbReference>
<evidence type="ECO:0000259" key="4">
    <source>
        <dbReference type="Pfam" id="PF15247"/>
    </source>
</evidence>
<dbReference type="GO" id="GO:0051028">
    <property type="term" value="P:mRNA transport"/>
    <property type="evidence" value="ECO:0007669"/>
    <property type="project" value="TreeGrafter"/>
</dbReference>
<dbReference type="Proteomes" id="UP001153709">
    <property type="component" value="Chromosome 5"/>
</dbReference>
<keyword evidence="6" id="KW-1185">Reference proteome</keyword>
<feature type="region of interest" description="Disordered" evidence="3">
    <location>
        <begin position="78"/>
        <end position="113"/>
    </location>
</feature>
<feature type="compositionally biased region" description="Basic and acidic residues" evidence="3">
    <location>
        <begin position="282"/>
        <end position="298"/>
    </location>
</feature>
<dbReference type="GO" id="GO:0003729">
    <property type="term" value="F:mRNA binding"/>
    <property type="evidence" value="ECO:0007669"/>
    <property type="project" value="InterPro"/>
</dbReference>
<reference evidence="5" key="1">
    <citation type="submission" date="2022-01" db="EMBL/GenBank/DDBJ databases">
        <authorList>
            <person name="King R."/>
        </authorList>
    </citation>
    <scope>NUCLEOTIDE SEQUENCE</scope>
</reference>
<comment type="similarity">
    <text evidence="1">Belongs to the SLBP family.</text>
</comment>
<dbReference type="GO" id="GO:0071204">
    <property type="term" value="C:histone pre-mRNA 3'end processing complex"/>
    <property type="evidence" value="ECO:0007669"/>
    <property type="project" value="TreeGrafter"/>
</dbReference>
<evidence type="ECO:0000256" key="1">
    <source>
        <dbReference type="ARBA" id="ARBA00006151"/>
    </source>
</evidence>
<protein>
    <recommendedName>
        <fullName evidence="4">Histone RNA hairpin-binding protein RNA-binding domain-containing protein</fullName>
    </recommendedName>
</protein>
<proteinExistence type="inferred from homology"/>
<feature type="compositionally biased region" description="Basic and acidic residues" evidence="3">
    <location>
        <begin position="78"/>
        <end position="88"/>
    </location>
</feature>
<feature type="domain" description="Histone RNA hairpin-binding protein RNA-binding" evidence="4">
    <location>
        <begin position="209"/>
        <end position="277"/>
    </location>
</feature>
<organism evidence="5 6">
    <name type="scientific">Diabrotica balteata</name>
    <name type="common">Banded cucumber beetle</name>
    <dbReference type="NCBI Taxonomy" id="107213"/>
    <lineage>
        <taxon>Eukaryota</taxon>
        <taxon>Metazoa</taxon>
        <taxon>Ecdysozoa</taxon>
        <taxon>Arthropoda</taxon>
        <taxon>Hexapoda</taxon>
        <taxon>Insecta</taxon>
        <taxon>Pterygota</taxon>
        <taxon>Neoptera</taxon>
        <taxon>Endopterygota</taxon>
        <taxon>Coleoptera</taxon>
        <taxon>Polyphaga</taxon>
        <taxon>Cucujiformia</taxon>
        <taxon>Chrysomeloidea</taxon>
        <taxon>Chrysomelidae</taxon>
        <taxon>Galerucinae</taxon>
        <taxon>Diabroticina</taxon>
        <taxon>Diabroticites</taxon>
        <taxon>Diabrotica</taxon>
    </lineage>
</organism>
<evidence type="ECO:0000313" key="6">
    <source>
        <dbReference type="Proteomes" id="UP001153709"/>
    </source>
</evidence>
<dbReference type="GO" id="GO:0005737">
    <property type="term" value="C:cytoplasm"/>
    <property type="evidence" value="ECO:0007669"/>
    <property type="project" value="TreeGrafter"/>
</dbReference>
<dbReference type="PANTHER" id="PTHR17408:SF0">
    <property type="entry name" value="HISTONE RNA HAIRPIN-BINDING PROTEIN"/>
    <property type="match status" value="1"/>
</dbReference>
<dbReference type="InterPro" id="IPR026502">
    <property type="entry name" value="SLBP1/SLBP2"/>
</dbReference>
<dbReference type="OrthoDB" id="265795at2759"/>
<dbReference type="EMBL" id="OU898280">
    <property type="protein sequence ID" value="CAG9834933.1"/>
    <property type="molecule type" value="Genomic_DNA"/>
</dbReference>
<feature type="compositionally biased region" description="Polar residues" evidence="3">
    <location>
        <begin position="24"/>
        <end position="34"/>
    </location>
</feature>
<sequence>MNDPSLNVKTEPKEEGELDDSFISLDTNGSIKSSEQSHIENIVKPDPDSPCPDKSQMNSKKSTIDSCVRIKQEREDEVDKQKRIKDETTTGILSTPIKTEQFRDESNPSPFNKELFQNFTLHSPGTKDWVDLMDDELRQDRKRAVKRVFTEPIKKEISSSSSSSSGEWKTGSDDSDEELEIPPPPKMTKNDIRTVNGKLPRKKPKEYETDQAVLARRQKQIDYGKNTLGYDEYLKQVPRDERTPEQPKTPNKYIKYSRRGWDGLIKQWRLLLHQYDPSEESNEPKDEPKKEIEAKNKN</sequence>
<dbReference type="GO" id="GO:0071207">
    <property type="term" value="F:histone pre-mRNA stem-loop binding"/>
    <property type="evidence" value="ECO:0007669"/>
    <property type="project" value="TreeGrafter"/>
</dbReference>
<feature type="compositionally biased region" description="Basic and acidic residues" evidence="3">
    <location>
        <begin position="35"/>
        <end position="47"/>
    </location>
</feature>
<accession>A0A9N9SYF6</accession>
<feature type="compositionally biased region" description="Basic and acidic residues" evidence="3">
    <location>
        <begin position="148"/>
        <end position="157"/>
    </location>
</feature>
<feature type="region of interest" description="Disordered" evidence="3">
    <location>
        <begin position="275"/>
        <end position="298"/>
    </location>
</feature>
<dbReference type="InterPro" id="IPR038294">
    <property type="entry name" value="SLBP_RNA_bind_sf"/>
</dbReference>
<dbReference type="Pfam" id="PF15247">
    <property type="entry name" value="SLBP_RNA_bind"/>
    <property type="match status" value="1"/>
</dbReference>
<gene>
    <name evidence="5" type="ORF">DIABBA_LOCUS8186</name>
</gene>
<name>A0A9N9SYF6_DIABA</name>
<dbReference type="GO" id="GO:0007076">
    <property type="term" value="P:mitotic chromosome condensation"/>
    <property type="evidence" value="ECO:0007669"/>
    <property type="project" value="UniProtKB-ARBA"/>
</dbReference>
<dbReference type="Gene3D" id="1.10.8.1120">
    <property type="entry name" value="Histone RNA hairpin-binding protein RNA-binding domain"/>
    <property type="match status" value="1"/>
</dbReference>
<dbReference type="GO" id="GO:0006398">
    <property type="term" value="P:mRNA 3'-end processing by stem-loop binding and cleavage"/>
    <property type="evidence" value="ECO:0007669"/>
    <property type="project" value="TreeGrafter"/>
</dbReference>
<evidence type="ECO:0000313" key="5">
    <source>
        <dbReference type="EMBL" id="CAG9834933.1"/>
    </source>
</evidence>